<name>J3CL39_9FLAO</name>
<proteinExistence type="predicted"/>
<dbReference type="PATRIC" id="fig|1144316.3.peg.1494"/>
<feature type="compositionally biased region" description="Basic and acidic residues" evidence="1">
    <location>
        <begin position="352"/>
        <end position="362"/>
    </location>
</feature>
<dbReference type="InterPro" id="IPR052173">
    <property type="entry name" value="Beta-lactam_resp_regulator"/>
</dbReference>
<dbReference type="Pfam" id="PF05569">
    <property type="entry name" value="Peptidase_M56"/>
    <property type="match status" value="1"/>
</dbReference>
<dbReference type="PANTHER" id="PTHR34978:SF3">
    <property type="entry name" value="SLR0241 PROTEIN"/>
    <property type="match status" value="1"/>
</dbReference>
<evidence type="ECO:0000313" key="4">
    <source>
        <dbReference type="EMBL" id="EJL73726.1"/>
    </source>
</evidence>
<feature type="transmembrane region" description="Helical" evidence="2">
    <location>
        <begin position="260"/>
        <end position="278"/>
    </location>
</feature>
<evidence type="ECO:0000256" key="2">
    <source>
        <dbReference type="SAM" id="Phobius"/>
    </source>
</evidence>
<comment type="caution">
    <text evidence="4">The sequence shown here is derived from an EMBL/GenBank/DDBJ whole genome shotgun (WGS) entry which is preliminary data.</text>
</comment>
<feature type="domain" description="Peptidase M56" evidence="3">
    <location>
        <begin position="60"/>
        <end position="250"/>
    </location>
</feature>
<evidence type="ECO:0000313" key="5">
    <source>
        <dbReference type="Proteomes" id="UP000007509"/>
    </source>
</evidence>
<dbReference type="CDD" id="cd07341">
    <property type="entry name" value="M56_BlaR1_MecR1_like"/>
    <property type="match status" value="1"/>
</dbReference>
<evidence type="ECO:0000259" key="3">
    <source>
        <dbReference type="Pfam" id="PF05569"/>
    </source>
</evidence>
<dbReference type="EMBL" id="AKJY01000021">
    <property type="protein sequence ID" value="EJL73726.1"/>
    <property type="molecule type" value="Genomic_DNA"/>
</dbReference>
<keyword evidence="2" id="KW-1133">Transmembrane helix</keyword>
<feature type="transmembrane region" description="Helical" evidence="2">
    <location>
        <begin position="35"/>
        <end position="53"/>
    </location>
</feature>
<reference evidence="4 5" key="1">
    <citation type="journal article" date="2012" name="J. Bacteriol.">
        <title>Twenty-one genome sequences from Pseudomonas species and 19 genome sequences from diverse bacteria isolated from the rhizosphere and endosphere of Populus deltoides.</title>
        <authorList>
            <person name="Brown S.D."/>
            <person name="Utturkar S.M."/>
            <person name="Klingeman D.M."/>
            <person name="Johnson C.M."/>
            <person name="Martin S.L."/>
            <person name="Land M.L."/>
            <person name="Lu T.Y."/>
            <person name="Schadt C.W."/>
            <person name="Doktycz M.J."/>
            <person name="Pelletier D.A."/>
        </authorList>
    </citation>
    <scope>NUCLEOTIDE SEQUENCE [LARGE SCALE GENOMIC DNA]</scope>
    <source>
        <strain evidence="4 5">CF314</strain>
    </source>
</reference>
<dbReference type="RefSeq" id="WP_007842251.1">
    <property type="nucleotide sequence ID" value="NZ_AKJY01000021.1"/>
</dbReference>
<dbReference type="AlphaFoldDB" id="J3CL39"/>
<protein>
    <submittedName>
        <fullName evidence="4">Antirepressor regulating drug resistance protein</fullName>
    </submittedName>
</protein>
<feature type="region of interest" description="Disordered" evidence="1">
    <location>
        <begin position="318"/>
        <end position="388"/>
    </location>
</feature>
<dbReference type="PANTHER" id="PTHR34978">
    <property type="entry name" value="POSSIBLE SENSOR-TRANSDUCER PROTEIN BLAR"/>
    <property type="match status" value="1"/>
</dbReference>
<keyword evidence="2" id="KW-0472">Membrane</keyword>
<dbReference type="Gene3D" id="3.30.1150.10">
    <property type="match status" value="1"/>
</dbReference>
<feature type="transmembrane region" description="Helical" evidence="2">
    <location>
        <begin position="85"/>
        <end position="109"/>
    </location>
</feature>
<keyword evidence="2" id="KW-0812">Transmembrane</keyword>
<feature type="compositionally biased region" description="Basic and acidic residues" evidence="1">
    <location>
        <begin position="331"/>
        <end position="343"/>
    </location>
</feature>
<sequence>MGFIILKIVLCSSLLITLYYFFLEKEKMYRFNRSFLIFSLIFSYAVPFISITTELPEPKTNSKLIFEETAQQITVLSPNQESFNWINLIWIIYGAVTLFFLIKAVISIVRIKKLKGKRVNYLNYNTVITEKSLSPFSFWNTIYIGKSYLKNNEIDSRIFLHEKSHLDQKHSLDLIFIEVFKIVTWFNPAIYFYKKAMITNHEFLADESVLKTNSNVKDYQKLILQEIISTQKHLFTHSFNFNNTKKRFIMMNTKKSNLTGIKKAVSIPVLVIAFGLFVQKTYASNPGLSLDDSEKSLNELKESISPLKIIQTNDHQIISDTIPKKNKKAATKSEIKNKNEEKSPPPPPPPTETKKVNNKNDADVPPPPPPSVSRTAGLTPAEYPGGANQLRSNVANNFNSSIFTGKEKGILKSEALISIDKNGKVTDIKTAGSSEKFNNETYRVLKQATDNIVWTPAQKDGEPTAYQYRLPLTMSF</sequence>
<gene>
    <name evidence="4" type="ORF">PMI13_01490</name>
</gene>
<dbReference type="InterPro" id="IPR008756">
    <property type="entry name" value="Peptidase_M56"/>
</dbReference>
<dbReference type="OrthoDB" id="1522859at2"/>
<organism evidence="4 5">
    <name type="scientific">Chryseobacterium populi</name>
    <dbReference type="NCBI Taxonomy" id="1144316"/>
    <lineage>
        <taxon>Bacteria</taxon>
        <taxon>Pseudomonadati</taxon>
        <taxon>Bacteroidota</taxon>
        <taxon>Flavobacteriia</taxon>
        <taxon>Flavobacteriales</taxon>
        <taxon>Weeksellaceae</taxon>
        <taxon>Chryseobacterium group</taxon>
        <taxon>Chryseobacterium</taxon>
    </lineage>
</organism>
<evidence type="ECO:0000256" key="1">
    <source>
        <dbReference type="SAM" id="MobiDB-lite"/>
    </source>
</evidence>
<accession>J3CL39</accession>
<dbReference type="Proteomes" id="UP000007509">
    <property type="component" value="Unassembled WGS sequence"/>
</dbReference>
<keyword evidence="5" id="KW-1185">Reference proteome</keyword>
<feature type="transmembrane region" description="Helical" evidence="2">
    <location>
        <begin position="6"/>
        <end position="23"/>
    </location>
</feature>